<evidence type="ECO:0000259" key="3">
    <source>
        <dbReference type="Pfam" id="PF07727"/>
    </source>
</evidence>
<dbReference type="SUPFAM" id="SSF56672">
    <property type="entry name" value="DNA/RNA polymerases"/>
    <property type="match status" value="1"/>
</dbReference>
<evidence type="ECO:0000256" key="1">
    <source>
        <dbReference type="SAM" id="Coils"/>
    </source>
</evidence>
<feature type="compositionally biased region" description="Polar residues" evidence="2">
    <location>
        <begin position="755"/>
        <end position="766"/>
    </location>
</feature>
<sequence length="1694" mass="191413">MHSGDHGSYDTLIRPNGDALRKCILEGPYTPTTIVIPVIHVTDDYPAIPEHTIVKTPMNMSPENKAHYQSEKEVIHLILSRIGDEIYSTIDAFKNNPGNVGSYQKVTKRTSSDSRNKNVDTTSRYKNDNQSVEFRSQRTVNVAGARENGDSVYHKQKMLLCKQAEKGVPLQAEQFDWLADTDEEIDKQELEAHYSYMEKIQDVPKAYSGTDSEPLKHKIQTIHMLPPKGPTLNGRPTFANPMYLKTTQFETPCWYEIPNDHSDPTNRLVLDREETLTLAEECRSKLNKDFVRPYDYTKLNSLYEIFKPAPQENHEQLAHANEVRKKMWRKSFVKVKPNIFKNIDFLPVSKSIRVTHKTNVSRQQHRRDQMKEKVMPHNSQVKIKKTEVEDHPRIPSISKKIKPVTAVLPNSTSGIIASGEALNKKNHFLYTQELSDMAYTSSGSSLRLDSEVSTCSKTCMKASAHLKEEYDSLTSDYKKYQHNLFSYKAGLQSVEERLVHYKKNEVVFIEKINVLNLEDKLRDNVLTEFTKNLEKVEKERDELKIILEKLQNSSKSLNTFLDSQVSDKDKTGLGYKVISLAVKSFVNSCEKQENRSDKGYHEFPPPFTGNYMPSKRDLRLIDEHFKSESVDVSTVSSSAVKTVKTVEVDHKGIQVSNGLGPEKSLTPHLKIGTSSRRSLGEDDACKQGRNWKQMSIFEERDFDFQAIMDADYDKSDPVPQIQHVLPLVDTTVPSQQELDLLFGPLYDEFFNAGTSSVNKSSSPTTNSKHRETLPTTNIQSSTEPTNPTNANAEENNDNQAEHEFINPFCTSVHEVAESSSHNIAKGYAQEEGIDFEESLAPVSRLDVVRIFIAYATHKSFHIYQIDVKKAFLNGPLKEEVYVAQPNRFVDLDHPEKVYQLRKALYGLKQAPRAWYDELSQFPTRCRHAGCIDTRKSTSGGIQILGDKLVRWMSNKQYCTAMSSKAEYVALSASCAQGRMPTKLELTLEQSQQGVSNDVLAEIGSIHMLSVFTKMNSGIEDKTLHQLDTFYNALNPANQDSLNSAVGGNLLERRTQDVLTIIENKSKVYNSRNKLIVSQVKSSAGNSSSSSEIAKLTHAVNQQTSAVTTAMTAILKQFQATLSPASIKAVEEICVACGGGHPYYQCLVPNGNTFLNEMKTSIQASISNQTNELKNMMASFFQMNTASTLGSGPLPSNTIANPKGELKAITTRSGLVLDGPSIPMPPPFINLEEDERVEETLKDPDLAEYTIKVPPPLVQKAIPPSQRKYVKMLKALLSNKEKLLELANTPLNENCLAVILKKLPKKLGDPGKFLIPCGFTGIARDVFVLVGKFTFPYDFVIVDYKSDPRVPLILGRPFLRTARALFDVHGEEMFLRDGDERLTLNMKHDTSSYSNQPQKESINMINIYDDLYEDYLEDLFATNHLSGNPTFSSHTDLTSPKVINPLSGNPTSSSPNHLLEEFTDELALITFPLRNDDLPFDIESDLREIEYLLNHDPTKEMDSILKDSVDECNLADPNVDLFDTIPKMFTDEHTLDYSSPPLYDDFDDDLFELEFDNDDAYDDPFDSKEDKIKESKLLIDELDPPRSSDFLPSPEYDSFLFEDFSKVDVLPSTNNEDKVFNPGILNHKNLSEVTIQVTPDKNVKKIAISHASLILEDFNPPLYELPFHKKVPWSETLRSFLSENEEKVFKPRFLT</sequence>
<name>A0A6L2L7M5_TANCI</name>
<feature type="compositionally biased region" description="Basic and acidic residues" evidence="2">
    <location>
        <begin position="110"/>
        <end position="122"/>
    </location>
</feature>
<dbReference type="InterPro" id="IPR043502">
    <property type="entry name" value="DNA/RNA_pol_sf"/>
</dbReference>
<dbReference type="InterPro" id="IPR021109">
    <property type="entry name" value="Peptidase_aspartic_dom_sf"/>
</dbReference>
<feature type="domain" description="Reverse transcriptase Ty1/copia-type" evidence="3">
    <location>
        <begin position="819"/>
        <end position="921"/>
    </location>
</feature>
<protein>
    <submittedName>
        <fullName evidence="4">Retrovirus-related Pol polyprotein from transposon TNT 1-94</fullName>
    </submittedName>
</protein>
<dbReference type="EMBL" id="BKCJ010003695">
    <property type="protein sequence ID" value="GEU56632.1"/>
    <property type="molecule type" value="Genomic_DNA"/>
</dbReference>
<accession>A0A6L2L7M5</accession>
<reference evidence="4" key="1">
    <citation type="journal article" date="2019" name="Sci. Rep.">
        <title>Draft genome of Tanacetum cinerariifolium, the natural source of mosquito coil.</title>
        <authorList>
            <person name="Yamashiro T."/>
            <person name="Shiraishi A."/>
            <person name="Satake H."/>
            <person name="Nakayama K."/>
        </authorList>
    </citation>
    <scope>NUCLEOTIDE SEQUENCE</scope>
</reference>
<proteinExistence type="predicted"/>
<feature type="region of interest" description="Disordered" evidence="2">
    <location>
        <begin position="103"/>
        <end position="122"/>
    </location>
</feature>
<keyword evidence="1" id="KW-0175">Coiled coil</keyword>
<dbReference type="Pfam" id="PF07727">
    <property type="entry name" value="RVT_2"/>
    <property type="match status" value="1"/>
</dbReference>
<evidence type="ECO:0000313" key="4">
    <source>
        <dbReference type="EMBL" id="GEU56632.1"/>
    </source>
</evidence>
<gene>
    <name evidence="4" type="ORF">Tci_028610</name>
</gene>
<feature type="coiled-coil region" evidence="1">
    <location>
        <begin position="526"/>
        <end position="553"/>
    </location>
</feature>
<dbReference type="PANTHER" id="PTHR33067">
    <property type="entry name" value="RNA-DIRECTED DNA POLYMERASE-RELATED"/>
    <property type="match status" value="1"/>
</dbReference>
<comment type="caution">
    <text evidence="4">The sequence shown here is derived from an EMBL/GenBank/DDBJ whole genome shotgun (WGS) entry which is preliminary data.</text>
</comment>
<feature type="compositionally biased region" description="Basic and acidic residues" evidence="2">
    <location>
        <begin position="366"/>
        <end position="375"/>
    </location>
</feature>
<dbReference type="PANTHER" id="PTHR33067:SF9">
    <property type="entry name" value="RNA-DIRECTED DNA POLYMERASE"/>
    <property type="match status" value="1"/>
</dbReference>
<feature type="region of interest" description="Disordered" evidence="2">
    <location>
        <begin position="359"/>
        <end position="379"/>
    </location>
</feature>
<dbReference type="InterPro" id="IPR013103">
    <property type="entry name" value="RVT_2"/>
</dbReference>
<dbReference type="Gene3D" id="2.40.70.10">
    <property type="entry name" value="Acid Proteases"/>
    <property type="match status" value="1"/>
</dbReference>
<organism evidence="4">
    <name type="scientific">Tanacetum cinerariifolium</name>
    <name type="common">Dalmatian daisy</name>
    <name type="synonym">Chrysanthemum cinerariifolium</name>
    <dbReference type="NCBI Taxonomy" id="118510"/>
    <lineage>
        <taxon>Eukaryota</taxon>
        <taxon>Viridiplantae</taxon>
        <taxon>Streptophyta</taxon>
        <taxon>Embryophyta</taxon>
        <taxon>Tracheophyta</taxon>
        <taxon>Spermatophyta</taxon>
        <taxon>Magnoliopsida</taxon>
        <taxon>eudicotyledons</taxon>
        <taxon>Gunneridae</taxon>
        <taxon>Pentapetalae</taxon>
        <taxon>asterids</taxon>
        <taxon>campanulids</taxon>
        <taxon>Asterales</taxon>
        <taxon>Asteraceae</taxon>
        <taxon>Asteroideae</taxon>
        <taxon>Anthemideae</taxon>
        <taxon>Anthemidinae</taxon>
        <taxon>Tanacetum</taxon>
    </lineage>
</organism>
<evidence type="ECO:0000256" key="2">
    <source>
        <dbReference type="SAM" id="MobiDB-lite"/>
    </source>
</evidence>
<feature type="region of interest" description="Disordered" evidence="2">
    <location>
        <begin position="755"/>
        <end position="794"/>
    </location>
</feature>
<feature type="compositionally biased region" description="Low complexity" evidence="2">
    <location>
        <begin position="782"/>
        <end position="793"/>
    </location>
</feature>